<dbReference type="InterPro" id="IPR000014">
    <property type="entry name" value="PAS"/>
</dbReference>
<keyword evidence="4" id="KW-0808">Transferase</keyword>
<protein>
    <recommendedName>
        <fullName evidence="2">histidine kinase</fullName>
        <ecNumber evidence="2">2.7.13.3</ecNumber>
    </recommendedName>
</protein>
<evidence type="ECO:0000256" key="8">
    <source>
        <dbReference type="ARBA" id="ARBA00023012"/>
    </source>
</evidence>
<evidence type="ECO:0000256" key="6">
    <source>
        <dbReference type="ARBA" id="ARBA00022777"/>
    </source>
</evidence>
<dbReference type="GO" id="GO:0000155">
    <property type="term" value="F:phosphorelay sensor kinase activity"/>
    <property type="evidence" value="ECO:0007669"/>
    <property type="project" value="InterPro"/>
</dbReference>
<evidence type="ECO:0000256" key="2">
    <source>
        <dbReference type="ARBA" id="ARBA00012438"/>
    </source>
</evidence>
<keyword evidence="6 10" id="KW-0418">Kinase</keyword>
<dbReference type="Pfam" id="PF13188">
    <property type="entry name" value="PAS_8"/>
    <property type="match status" value="1"/>
</dbReference>
<dbReference type="InterPro" id="IPR005467">
    <property type="entry name" value="His_kinase_dom"/>
</dbReference>
<evidence type="ECO:0000256" key="4">
    <source>
        <dbReference type="ARBA" id="ARBA00022679"/>
    </source>
</evidence>
<keyword evidence="5" id="KW-0547">Nucleotide-binding</keyword>
<dbReference type="Pfam" id="PF02518">
    <property type="entry name" value="HATPase_c"/>
    <property type="match status" value="1"/>
</dbReference>
<evidence type="ECO:0000256" key="7">
    <source>
        <dbReference type="ARBA" id="ARBA00022840"/>
    </source>
</evidence>
<dbReference type="PROSITE" id="PS50109">
    <property type="entry name" value="HIS_KIN"/>
    <property type="match status" value="1"/>
</dbReference>
<dbReference type="InterPro" id="IPR004358">
    <property type="entry name" value="Sig_transdc_His_kin-like_C"/>
</dbReference>
<dbReference type="InterPro" id="IPR003594">
    <property type="entry name" value="HATPase_dom"/>
</dbReference>
<dbReference type="SUPFAM" id="SSF55785">
    <property type="entry name" value="PYP-like sensor domain (PAS domain)"/>
    <property type="match status" value="2"/>
</dbReference>
<dbReference type="InterPro" id="IPR035965">
    <property type="entry name" value="PAS-like_dom_sf"/>
</dbReference>
<dbReference type="Proteomes" id="UP000186102">
    <property type="component" value="Unassembled WGS sequence"/>
</dbReference>
<dbReference type="InterPro" id="IPR036097">
    <property type="entry name" value="HisK_dim/P_sf"/>
</dbReference>
<evidence type="ECO:0000256" key="1">
    <source>
        <dbReference type="ARBA" id="ARBA00000085"/>
    </source>
</evidence>
<dbReference type="PRINTS" id="PR00344">
    <property type="entry name" value="BCTRLSENSOR"/>
</dbReference>
<dbReference type="EC" id="2.7.13.3" evidence="2"/>
<dbReference type="GO" id="GO:0005524">
    <property type="term" value="F:ATP binding"/>
    <property type="evidence" value="ECO:0007669"/>
    <property type="project" value="UniProtKB-KW"/>
</dbReference>
<evidence type="ECO:0000313" key="10">
    <source>
        <dbReference type="EMBL" id="OLN32448.1"/>
    </source>
</evidence>
<comment type="caution">
    <text evidence="10">The sequence shown here is derived from an EMBL/GenBank/DDBJ whole genome shotgun (WGS) entry which is preliminary data.</text>
</comment>
<gene>
    <name evidence="10" type="ORF">DSOL_1768</name>
</gene>
<keyword evidence="11" id="KW-1185">Reference proteome</keyword>
<dbReference type="PANTHER" id="PTHR43065:SF46">
    <property type="entry name" value="C4-DICARBOXYLATE TRANSPORT SENSOR PROTEIN DCTB"/>
    <property type="match status" value="1"/>
</dbReference>
<evidence type="ECO:0000313" key="11">
    <source>
        <dbReference type="Proteomes" id="UP000186102"/>
    </source>
</evidence>
<keyword evidence="7" id="KW-0067">ATP-binding</keyword>
<evidence type="ECO:0000256" key="3">
    <source>
        <dbReference type="ARBA" id="ARBA00022553"/>
    </source>
</evidence>
<reference evidence="10 11" key="1">
    <citation type="submission" date="2016-09" db="EMBL/GenBank/DDBJ databases">
        <title>Complete genome of Desulfosporosinus sp. OL.</title>
        <authorList>
            <person name="Mardanov A."/>
            <person name="Beletsky A."/>
            <person name="Panova A."/>
            <person name="Karnachuk O."/>
            <person name="Ravin N."/>
        </authorList>
    </citation>
    <scope>NUCLEOTIDE SEQUENCE [LARGE SCALE GENOMIC DNA]</scope>
    <source>
        <strain evidence="10 11">OL</strain>
    </source>
</reference>
<dbReference type="Gene3D" id="3.30.565.10">
    <property type="entry name" value="Histidine kinase-like ATPase, C-terminal domain"/>
    <property type="match status" value="1"/>
</dbReference>
<dbReference type="Pfam" id="PF13426">
    <property type="entry name" value="PAS_9"/>
    <property type="match status" value="1"/>
</dbReference>
<accession>A0A1Q8QYL0</accession>
<dbReference type="Gene3D" id="3.30.450.20">
    <property type="entry name" value="PAS domain"/>
    <property type="match status" value="2"/>
</dbReference>
<dbReference type="SUPFAM" id="SSF47384">
    <property type="entry name" value="Homodimeric domain of signal transducing histidine kinase"/>
    <property type="match status" value="1"/>
</dbReference>
<dbReference type="AlphaFoldDB" id="A0A1Q8QYL0"/>
<dbReference type="RefSeq" id="WP_075364440.1">
    <property type="nucleotide sequence ID" value="NZ_MLBF01000009.1"/>
</dbReference>
<dbReference type="Pfam" id="PF00512">
    <property type="entry name" value="HisKA"/>
    <property type="match status" value="1"/>
</dbReference>
<keyword evidence="8" id="KW-0902">Two-component regulatory system</keyword>
<dbReference type="SUPFAM" id="SSF55874">
    <property type="entry name" value="ATPase domain of HSP90 chaperone/DNA topoisomerase II/histidine kinase"/>
    <property type="match status" value="1"/>
</dbReference>
<evidence type="ECO:0000256" key="5">
    <source>
        <dbReference type="ARBA" id="ARBA00022741"/>
    </source>
</evidence>
<dbReference type="PANTHER" id="PTHR43065">
    <property type="entry name" value="SENSOR HISTIDINE KINASE"/>
    <property type="match status" value="1"/>
</dbReference>
<proteinExistence type="predicted"/>
<dbReference type="CDD" id="cd00082">
    <property type="entry name" value="HisKA"/>
    <property type="match status" value="1"/>
</dbReference>
<organism evidence="10 11">
    <name type="scientific">Desulfosporosinus metallidurans</name>
    <dbReference type="NCBI Taxonomy" id="1888891"/>
    <lineage>
        <taxon>Bacteria</taxon>
        <taxon>Bacillati</taxon>
        <taxon>Bacillota</taxon>
        <taxon>Clostridia</taxon>
        <taxon>Eubacteriales</taxon>
        <taxon>Desulfitobacteriaceae</taxon>
        <taxon>Desulfosporosinus</taxon>
    </lineage>
</organism>
<evidence type="ECO:0000259" key="9">
    <source>
        <dbReference type="PROSITE" id="PS50109"/>
    </source>
</evidence>
<name>A0A1Q8QYL0_9FIRM</name>
<dbReference type="SMART" id="SM00387">
    <property type="entry name" value="HATPase_c"/>
    <property type="match status" value="1"/>
</dbReference>
<dbReference type="InterPro" id="IPR003661">
    <property type="entry name" value="HisK_dim/P_dom"/>
</dbReference>
<keyword evidence="3" id="KW-0597">Phosphoprotein</keyword>
<comment type="catalytic activity">
    <reaction evidence="1">
        <text>ATP + protein L-histidine = ADP + protein N-phospho-L-histidine.</text>
        <dbReference type="EC" id="2.7.13.3"/>
    </reaction>
</comment>
<dbReference type="SMART" id="SM00388">
    <property type="entry name" value="HisKA"/>
    <property type="match status" value="1"/>
</dbReference>
<dbReference type="STRING" id="1888891.DSOL_1768"/>
<dbReference type="EMBL" id="MLBF01000009">
    <property type="protein sequence ID" value="OLN32448.1"/>
    <property type="molecule type" value="Genomic_DNA"/>
</dbReference>
<dbReference type="Gene3D" id="1.10.287.130">
    <property type="match status" value="1"/>
</dbReference>
<dbReference type="InterPro" id="IPR036890">
    <property type="entry name" value="HATPase_C_sf"/>
</dbReference>
<dbReference type="OrthoDB" id="505470at2"/>
<sequence>MKMIAENEILYEEEDEVVSLEESDISKHESLKLGKSDLAIHDVFPNTSDYFYMLDGQWRFTYVNNSAAMIFSKIMKQNVVGKYYWDIFPTADDLYFLKFSEAKLKQKHVYFEAFSVLTDGWVRVNVYPSPEGISVYFRDISEQKRYEQSLEDERKRLYAILNGLPGLVYLRTREGRIVFANQTFKSIHGEPNNGNCYSILFNKEEPCSYCHKGIESETIISNQWQCVIKDTIYEVYQHPCEDSDGTQLFLMQLLDITKRKLAEEEIARLDQLNLVGELAASIAHEVRNPMTTVRGFLQILKTRDALHENTDYFDLMISELDRANSILTEFLSIAKTKTKLYATVKLNDLVESLYPLVLADATNQDKQVVLEIEEVAELTLNEREMRQLILNLTRNGLEAMHTKGTLKIKTYQDANSIVLAVQDQGTGIGQEMLGRLGTPFLTTKEEGTGLGLATCYSIAERHNAKIEVESSASGTTFFVRFKLGDES</sequence>
<feature type="domain" description="Histidine kinase" evidence="9">
    <location>
        <begin position="281"/>
        <end position="485"/>
    </location>
</feature>